<evidence type="ECO:0000256" key="6">
    <source>
        <dbReference type="SAM" id="Phobius"/>
    </source>
</evidence>
<dbReference type="SUPFAM" id="SSF103481">
    <property type="entry name" value="Multidrug resistance efflux transporter EmrE"/>
    <property type="match status" value="2"/>
</dbReference>
<sequence>MADTSKPTSTQTSAGPTDWLIFLLVPLFFSSNIIFGRGIIGDVAPFITAFLRWLGSTLVMLPFIYADRHASLTLLRRHFGLWLVLGFLGMGVCGGVVYWALNFTTASNGTLIYTTSSLFIIVFQFLFSGRPIGGRELIGMAIAFVGVVVIVLRGDPAALLHLNFNIGDLGILAAAIAFAIYSILLRQPALKALKPLSLFGLIALSGALVLLPPAAYEFTHGGAVPDSAADWWKIAGMVVFASLAAFYCFQHTVRVFGPATAGVTLYLMPPLSIVMAVLFLGESFETYHATGVVLVLGGVILATARGRNAAKP</sequence>
<comment type="subcellular location">
    <subcellularLocation>
        <location evidence="1">Membrane</location>
        <topology evidence="1">Multi-pass membrane protein</topology>
    </subcellularLocation>
</comment>
<keyword evidence="5 6" id="KW-0472">Membrane</keyword>
<dbReference type="OrthoDB" id="4167046at2"/>
<comment type="similarity">
    <text evidence="2">Belongs to the EamA transporter family.</text>
</comment>
<evidence type="ECO:0000256" key="1">
    <source>
        <dbReference type="ARBA" id="ARBA00004141"/>
    </source>
</evidence>
<dbReference type="InterPro" id="IPR000620">
    <property type="entry name" value="EamA_dom"/>
</dbReference>
<keyword evidence="3 6" id="KW-0812">Transmembrane</keyword>
<dbReference type="Proteomes" id="UP000320653">
    <property type="component" value="Unassembled WGS sequence"/>
</dbReference>
<dbReference type="GO" id="GO:0016020">
    <property type="term" value="C:membrane"/>
    <property type="evidence" value="ECO:0007669"/>
    <property type="project" value="UniProtKB-SubCell"/>
</dbReference>
<evidence type="ECO:0000256" key="5">
    <source>
        <dbReference type="ARBA" id="ARBA00023136"/>
    </source>
</evidence>
<evidence type="ECO:0000256" key="2">
    <source>
        <dbReference type="ARBA" id="ARBA00007362"/>
    </source>
</evidence>
<dbReference type="PANTHER" id="PTHR32322">
    <property type="entry name" value="INNER MEMBRANE TRANSPORTER"/>
    <property type="match status" value="1"/>
</dbReference>
<evidence type="ECO:0000259" key="7">
    <source>
        <dbReference type="Pfam" id="PF00892"/>
    </source>
</evidence>
<feature type="transmembrane region" description="Helical" evidence="6">
    <location>
        <begin position="20"/>
        <end position="40"/>
    </location>
</feature>
<dbReference type="RefSeq" id="WP_145643325.1">
    <property type="nucleotide sequence ID" value="NZ_VIWP01000015.1"/>
</dbReference>
<dbReference type="EMBL" id="VIWP01000015">
    <property type="protein sequence ID" value="TWF46386.1"/>
    <property type="molecule type" value="Genomic_DNA"/>
</dbReference>
<dbReference type="InterPro" id="IPR037185">
    <property type="entry name" value="EmrE-like"/>
</dbReference>
<dbReference type="InterPro" id="IPR050638">
    <property type="entry name" value="AA-Vitamin_Transporters"/>
</dbReference>
<protein>
    <submittedName>
        <fullName evidence="8">Drug/metabolite transporter (DMT)-like permease</fullName>
    </submittedName>
</protein>
<keyword evidence="9" id="KW-1185">Reference proteome</keyword>
<keyword evidence="4 6" id="KW-1133">Transmembrane helix</keyword>
<feature type="domain" description="EamA" evidence="7">
    <location>
        <begin position="20"/>
        <end position="151"/>
    </location>
</feature>
<feature type="transmembrane region" description="Helical" evidence="6">
    <location>
        <begin position="286"/>
        <end position="304"/>
    </location>
</feature>
<comment type="caution">
    <text evidence="8">The sequence shown here is derived from an EMBL/GenBank/DDBJ whole genome shotgun (WGS) entry which is preliminary data.</text>
</comment>
<feature type="transmembrane region" description="Helical" evidence="6">
    <location>
        <begin position="137"/>
        <end position="154"/>
    </location>
</feature>
<feature type="domain" description="EamA" evidence="7">
    <location>
        <begin position="166"/>
        <end position="302"/>
    </location>
</feature>
<dbReference type="PANTHER" id="PTHR32322:SF2">
    <property type="entry name" value="EAMA DOMAIN-CONTAINING PROTEIN"/>
    <property type="match status" value="1"/>
</dbReference>
<dbReference type="Pfam" id="PF00892">
    <property type="entry name" value="EamA"/>
    <property type="match status" value="2"/>
</dbReference>
<evidence type="ECO:0000313" key="9">
    <source>
        <dbReference type="Proteomes" id="UP000320653"/>
    </source>
</evidence>
<feature type="transmembrane region" description="Helical" evidence="6">
    <location>
        <begin position="261"/>
        <end position="280"/>
    </location>
</feature>
<feature type="transmembrane region" description="Helical" evidence="6">
    <location>
        <begin position="111"/>
        <end position="128"/>
    </location>
</feature>
<feature type="transmembrane region" description="Helical" evidence="6">
    <location>
        <begin position="166"/>
        <end position="184"/>
    </location>
</feature>
<organism evidence="8 9">
    <name type="scientific">Neorhizobium alkalisoli</name>
    <dbReference type="NCBI Taxonomy" id="528178"/>
    <lineage>
        <taxon>Bacteria</taxon>
        <taxon>Pseudomonadati</taxon>
        <taxon>Pseudomonadota</taxon>
        <taxon>Alphaproteobacteria</taxon>
        <taxon>Hyphomicrobiales</taxon>
        <taxon>Rhizobiaceae</taxon>
        <taxon>Rhizobium/Agrobacterium group</taxon>
        <taxon>Neorhizobium</taxon>
    </lineage>
</organism>
<reference evidence="8 9" key="1">
    <citation type="submission" date="2019-06" db="EMBL/GenBank/DDBJ databases">
        <title>Sorghum-associated microbial communities from plants grown in Nebraska, USA.</title>
        <authorList>
            <person name="Schachtman D."/>
        </authorList>
    </citation>
    <scope>NUCLEOTIDE SEQUENCE [LARGE SCALE GENOMIC DNA]</scope>
    <source>
        <strain evidence="8 9">1225</strain>
    </source>
</reference>
<feature type="transmembrane region" description="Helical" evidence="6">
    <location>
        <begin position="196"/>
        <end position="216"/>
    </location>
</feature>
<feature type="transmembrane region" description="Helical" evidence="6">
    <location>
        <begin position="79"/>
        <end position="99"/>
    </location>
</feature>
<feature type="transmembrane region" description="Helical" evidence="6">
    <location>
        <begin position="46"/>
        <end position="67"/>
    </location>
</feature>
<name>A0A561Q7M7_9HYPH</name>
<accession>A0A561Q7M7</accession>
<gene>
    <name evidence="8" type="ORF">FHW37_11582</name>
</gene>
<evidence type="ECO:0000256" key="3">
    <source>
        <dbReference type="ARBA" id="ARBA00022692"/>
    </source>
</evidence>
<evidence type="ECO:0000256" key="4">
    <source>
        <dbReference type="ARBA" id="ARBA00022989"/>
    </source>
</evidence>
<dbReference type="AlphaFoldDB" id="A0A561Q7M7"/>
<feature type="transmembrane region" description="Helical" evidence="6">
    <location>
        <begin position="231"/>
        <end position="249"/>
    </location>
</feature>
<evidence type="ECO:0000313" key="8">
    <source>
        <dbReference type="EMBL" id="TWF46386.1"/>
    </source>
</evidence>
<proteinExistence type="inferred from homology"/>